<evidence type="ECO:0000313" key="1">
    <source>
        <dbReference type="EMBL" id="KAK2083204.1"/>
    </source>
</evidence>
<reference evidence="1 2" key="1">
    <citation type="submission" date="2023-05" db="EMBL/GenBank/DDBJ databases">
        <title>B98-5 Cell Line De Novo Hybrid Assembly: An Optical Mapping Approach.</title>
        <authorList>
            <person name="Kananen K."/>
            <person name="Auerbach J.A."/>
            <person name="Kautto E."/>
            <person name="Blachly J.S."/>
        </authorList>
    </citation>
    <scope>NUCLEOTIDE SEQUENCE [LARGE SCALE GENOMIC DNA]</scope>
    <source>
        <strain evidence="1">B95-8</strain>
        <tissue evidence="1">Cell line</tissue>
    </source>
</reference>
<accession>A0ABQ9TEP1</accession>
<evidence type="ECO:0000313" key="2">
    <source>
        <dbReference type="Proteomes" id="UP001266305"/>
    </source>
</evidence>
<name>A0ABQ9TEP1_SAGOE</name>
<keyword evidence="2" id="KW-1185">Reference proteome</keyword>
<organism evidence="1 2">
    <name type="scientific">Saguinus oedipus</name>
    <name type="common">Cotton-top tamarin</name>
    <name type="synonym">Oedipomidas oedipus</name>
    <dbReference type="NCBI Taxonomy" id="9490"/>
    <lineage>
        <taxon>Eukaryota</taxon>
        <taxon>Metazoa</taxon>
        <taxon>Chordata</taxon>
        <taxon>Craniata</taxon>
        <taxon>Vertebrata</taxon>
        <taxon>Euteleostomi</taxon>
        <taxon>Mammalia</taxon>
        <taxon>Eutheria</taxon>
        <taxon>Euarchontoglires</taxon>
        <taxon>Primates</taxon>
        <taxon>Haplorrhini</taxon>
        <taxon>Platyrrhini</taxon>
        <taxon>Cebidae</taxon>
        <taxon>Callitrichinae</taxon>
        <taxon>Saguinus</taxon>
    </lineage>
</organism>
<sequence length="87" mass="9951">MRHVLALLAVTYHQVPPKEEVRAQTSGRDGLDEKSLERRIGALQKKRQHSITMNAAHPTLDLVMAWEVCQRNLAKAKDLLHQLDMLE</sequence>
<dbReference type="EMBL" id="JASSZA010000023">
    <property type="protein sequence ID" value="KAK2083204.1"/>
    <property type="molecule type" value="Genomic_DNA"/>
</dbReference>
<protein>
    <submittedName>
        <fullName evidence="1">Uncharacterized protein</fullName>
    </submittedName>
</protein>
<dbReference type="Proteomes" id="UP001266305">
    <property type="component" value="Unassembled WGS sequence"/>
</dbReference>
<proteinExistence type="predicted"/>
<comment type="caution">
    <text evidence="1">The sequence shown here is derived from an EMBL/GenBank/DDBJ whole genome shotgun (WGS) entry which is preliminary data.</text>
</comment>
<gene>
    <name evidence="1" type="ORF">P7K49_038440</name>
</gene>